<keyword evidence="6" id="KW-1185">Reference proteome</keyword>
<accession>A0A9X1QW24</accession>
<evidence type="ECO:0000259" key="4">
    <source>
        <dbReference type="SMART" id="SM00060"/>
    </source>
</evidence>
<dbReference type="Gene3D" id="3.40.630.10">
    <property type="entry name" value="Zn peptidases"/>
    <property type="match status" value="1"/>
</dbReference>
<evidence type="ECO:0000313" key="5">
    <source>
        <dbReference type="EMBL" id="MCG2418996.1"/>
    </source>
</evidence>
<proteinExistence type="predicted"/>
<dbReference type="InterPro" id="IPR045175">
    <property type="entry name" value="M28_fam"/>
</dbReference>
<evidence type="ECO:0000313" key="6">
    <source>
        <dbReference type="Proteomes" id="UP001139461"/>
    </source>
</evidence>
<dbReference type="RefSeq" id="WP_237602785.1">
    <property type="nucleotide sequence ID" value="NZ_JAIRBA010000013.1"/>
</dbReference>
<comment type="subcellular location">
    <subcellularLocation>
        <location evidence="1">Secreted</location>
    </subcellularLocation>
</comment>
<keyword evidence="3" id="KW-0645">Protease</keyword>
<organism evidence="5 6">
    <name type="scientific">Aequorivita vitellina</name>
    <dbReference type="NCBI Taxonomy" id="2874475"/>
    <lineage>
        <taxon>Bacteria</taxon>
        <taxon>Pseudomonadati</taxon>
        <taxon>Bacteroidota</taxon>
        <taxon>Flavobacteriia</taxon>
        <taxon>Flavobacteriales</taxon>
        <taxon>Flavobacteriaceae</taxon>
        <taxon>Aequorivita</taxon>
    </lineage>
</organism>
<dbReference type="InterPro" id="IPR013783">
    <property type="entry name" value="Ig-like_fold"/>
</dbReference>
<dbReference type="SUPFAM" id="SSF53187">
    <property type="entry name" value="Zn-dependent exopeptidases"/>
    <property type="match status" value="1"/>
</dbReference>
<dbReference type="Pfam" id="PF04389">
    <property type="entry name" value="Peptidase_M28"/>
    <property type="match status" value="1"/>
</dbReference>
<dbReference type="GO" id="GO:0008235">
    <property type="term" value="F:metalloexopeptidase activity"/>
    <property type="evidence" value="ECO:0007669"/>
    <property type="project" value="InterPro"/>
</dbReference>
<dbReference type="AlphaFoldDB" id="A0A9X1QW24"/>
<dbReference type="InterPro" id="IPR003961">
    <property type="entry name" value="FN3_dom"/>
</dbReference>
<dbReference type="Gene3D" id="2.60.40.10">
    <property type="entry name" value="Immunoglobulins"/>
    <property type="match status" value="1"/>
</dbReference>
<sequence length="443" mass="49632">MKIYVSLFFISLSLTTFSQTNQKIYDIINSVSSERIKADITTLANFGTRNTFSDTVSNTRGIGAARRWIKSEFETISKDCNNCLNVFYQKDLVKAEGNDRIPTDTWIVNVAAIQKGTKYPNRYIIMSGDIDSRNSDGSDFTKDAPGANDNASGMAGAIEAARVLSKYNFESSIIYLGLSGEEQGLFGGKGFAEYAKNKGWEIIGVFNNDMIGNIKGVNGVISNRDFRIFSEPVPPTETERERQMRRFYGGEVDGISRQLARYVYKTTKTYMPEMNPMLIYRLDRFGRGGHHRPFNDLGWAGIRIMEAHENYNQQHQDIRTENGIEYGDKLKFVNFDYAAKLTAVNAINLASLAWAPSAPKNLAIGGVVEPSAKLKWDKVDGAIGYKIYWRDTTSPTWDNSRYVGDVSEFTLEGIVIDNYFFGLAAVGKDGFESVVDFPNSVFK</sequence>
<dbReference type="Proteomes" id="UP001139461">
    <property type="component" value="Unassembled WGS sequence"/>
</dbReference>
<dbReference type="CDD" id="cd00063">
    <property type="entry name" value="FN3"/>
    <property type="match status" value="1"/>
</dbReference>
<comment type="caution">
    <text evidence="5">The sequence shown here is derived from an EMBL/GenBank/DDBJ whole genome shotgun (WGS) entry which is preliminary data.</text>
</comment>
<keyword evidence="2" id="KW-0964">Secreted</keyword>
<evidence type="ECO:0000256" key="2">
    <source>
        <dbReference type="ARBA" id="ARBA00022525"/>
    </source>
</evidence>
<dbReference type="InterPro" id="IPR036116">
    <property type="entry name" value="FN3_sf"/>
</dbReference>
<keyword evidence="3" id="KW-0378">Hydrolase</keyword>
<evidence type="ECO:0000256" key="3">
    <source>
        <dbReference type="ARBA" id="ARBA00023049"/>
    </source>
</evidence>
<dbReference type="PANTHER" id="PTHR12147:SF26">
    <property type="entry name" value="PEPTIDASE M28 DOMAIN-CONTAINING PROTEIN"/>
    <property type="match status" value="1"/>
</dbReference>
<evidence type="ECO:0000256" key="1">
    <source>
        <dbReference type="ARBA" id="ARBA00004613"/>
    </source>
</evidence>
<dbReference type="InterPro" id="IPR007484">
    <property type="entry name" value="Peptidase_M28"/>
</dbReference>
<dbReference type="SUPFAM" id="SSF49265">
    <property type="entry name" value="Fibronectin type III"/>
    <property type="match status" value="1"/>
</dbReference>
<dbReference type="PANTHER" id="PTHR12147">
    <property type="entry name" value="METALLOPEPTIDASE M28 FAMILY MEMBER"/>
    <property type="match status" value="1"/>
</dbReference>
<feature type="domain" description="Fibronectin type-III" evidence="4">
    <location>
        <begin position="356"/>
        <end position="432"/>
    </location>
</feature>
<dbReference type="EMBL" id="JAIRBA010000013">
    <property type="protein sequence ID" value="MCG2418996.1"/>
    <property type="molecule type" value="Genomic_DNA"/>
</dbReference>
<dbReference type="GO" id="GO:0006508">
    <property type="term" value="P:proteolysis"/>
    <property type="evidence" value="ECO:0007669"/>
    <property type="project" value="InterPro"/>
</dbReference>
<gene>
    <name evidence="5" type="ORF">K8089_08165</name>
</gene>
<name>A0A9X1QW24_9FLAO</name>
<protein>
    <submittedName>
        <fullName evidence="5">M28 family metallopeptidase</fullName>
    </submittedName>
</protein>
<keyword evidence="3" id="KW-0482">Metalloprotease</keyword>
<reference evidence="5" key="1">
    <citation type="submission" date="2021-09" db="EMBL/GenBank/DDBJ databases">
        <title>Genome of Aequorivita sp. strain F47161.</title>
        <authorList>
            <person name="Wang Y."/>
        </authorList>
    </citation>
    <scope>NUCLEOTIDE SEQUENCE</scope>
    <source>
        <strain evidence="5">F47161</strain>
    </source>
</reference>
<dbReference type="GO" id="GO:0005576">
    <property type="term" value="C:extracellular region"/>
    <property type="evidence" value="ECO:0007669"/>
    <property type="project" value="UniProtKB-SubCell"/>
</dbReference>
<dbReference type="SMART" id="SM00060">
    <property type="entry name" value="FN3"/>
    <property type="match status" value="1"/>
</dbReference>